<dbReference type="AlphaFoldDB" id="A0A2H3TAD1"/>
<reference evidence="2" key="1">
    <citation type="submission" date="2016-09" db="EMBL/GenBank/DDBJ databases">
        <authorList>
            <person name="Guldener U."/>
        </authorList>
    </citation>
    <scope>NUCLEOTIDE SEQUENCE [LARGE SCALE GENOMIC DNA]</scope>
    <source>
        <strain evidence="2">V64-1</strain>
    </source>
</reference>
<proteinExistence type="predicted"/>
<gene>
    <name evidence="1" type="ORF">FRV6_09835</name>
</gene>
<name>A0A2H3TAD1_FUSOX</name>
<dbReference type="Proteomes" id="UP000219369">
    <property type="component" value="Unassembled WGS sequence"/>
</dbReference>
<evidence type="ECO:0000313" key="1">
    <source>
        <dbReference type="EMBL" id="SCO85708.1"/>
    </source>
</evidence>
<sequence>MSDVMSPYQVSEALLPPGEANLARYIFVRQMHLGNGGAEEWAEWPPWAIWMHEVISPA</sequence>
<evidence type="ECO:0000313" key="2">
    <source>
        <dbReference type="Proteomes" id="UP000219369"/>
    </source>
</evidence>
<dbReference type="EMBL" id="FMJY01000005">
    <property type="protein sequence ID" value="SCO85708.1"/>
    <property type="molecule type" value="Genomic_DNA"/>
</dbReference>
<organism evidence="1 2">
    <name type="scientific">Fusarium oxysporum</name>
    <name type="common">Fusarium vascular wilt</name>
    <dbReference type="NCBI Taxonomy" id="5507"/>
    <lineage>
        <taxon>Eukaryota</taxon>
        <taxon>Fungi</taxon>
        <taxon>Dikarya</taxon>
        <taxon>Ascomycota</taxon>
        <taxon>Pezizomycotina</taxon>
        <taxon>Sordariomycetes</taxon>
        <taxon>Hypocreomycetidae</taxon>
        <taxon>Hypocreales</taxon>
        <taxon>Nectriaceae</taxon>
        <taxon>Fusarium</taxon>
        <taxon>Fusarium oxysporum species complex</taxon>
    </lineage>
</organism>
<accession>A0A2H3TAD1</accession>
<protein>
    <submittedName>
        <fullName evidence="1">Uncharacterized protein</fullName>
    </submittedName>
</protein>